<protein>
    <recommendedName>
        <fullName evidence="11">Pyruvate-flavodoxin oxidoreductase</fullName>
        <ecNumber evidence="11">1.2.7.-</ecNumber>
    </recommendedName>
</protein>
<reference evidence="14 15" key="1">
    <citation type="submission" date="2024-10" db="EMBL/GenBank/DDBJ databases">
        <authorList>
            <person name="Ratan Roy A."/>
            <person name="Morales Sandoval P.H."/>
            <person name="De Los Santos Villalobos S."/>
            <person name="Chakraborty S."/>
            <person name="Mukherjee J."/>
        </authorList>
    </citation>
    <scope>NUCLEOTIDE SEQUENCE [LARGE SCALE GENOMIC DNA]</scope>
    <source>
        <strain evidence="14 15">S1</strain>
    </source>
</reference>
<evidence type="ECO:0000256" key="12">
    <source>
        <dbReference type="SAM" id="Coils"/>
    </source>
</evidence>
<keyword evidence="2 11" id="KW-0813">Transport</keyword>
<keyword evidence="6 11" id="KW-0560">Oxidoreductase</keyword>
<evidence type="ECO:0000256" key="10">
    <source>
        <dbReference type="ARBA" id="ARBA00048963"/>
    </source>
</evidence>
<evidence type="ECO:0000313" key="14">
    <source>
        <dbReference type="EMBL" id="MFE4107582.1"/>
    </source>
</evidence>
<dbReference type="InterPro" id="IPR019752">
    <property type="entry name" value="Pyrv/ketoisovalerate_OxRed_cat"/>
</dbReference>
<dbReference type="Pfam" id="PF01558">
    <property type="entry name" value="POR"/>
    <property type="match status" value="1"/>
</dbReference>
<dbReference type="InterPro" id="IPR011766">
    <property type="entry name" value="TPP_enzyme_TPP-bd"/>
</dbReference>
<evidence type="ECO:0000256" key="7">
    <source>
        <dbReference type="ARBA" id="ARBA00023004"/>
    </source>
</evidence>
<keyword evidence="4" id="KW-0479">Metal-binding</keyword>
<dbReference type="CDD" id="cd07034">
    <property type="entry name" value="TPP_PYR_PFOR_IOR-alpha_like"/>
    <property type="match status" value="1"/>
</dbReference>
<keyword evidence="12" id="KW-0175">Coiled coil</keyword>
<evidence type="ECO:0000256" key="9">
    <source>
        <dbReference type="ARBA" id="ARBA00023231"/>
    </source>
</evidence>
<comment type="catalytic activity">
    <reaction evidence="10 11">
        <text>oxidized [flavodoxin] + pyruvate + CoA + 2 H(+) = reduced [flavodoxin] + acetyl-CoA + CO2</text>
        <dbReference type="Rhea" id="RHEA:44140"/>
        <dbReference type="Rhea" id="RHEA-COMP:10622"/>
        <dbReference type="Rhea" id="RHEA-COMP:10623"/>
        <dbReference type="ChEBI" id="CHEBI:15361"/>
        <dbReference type="ChEBI" id="CHEBI:15378"/>
        <dbReference type="ChEBI" id="CHEBI:16526"/>
        <dbReference type="ChEBI" id="CHEBI:57287"/>
        <dbReference type="ChEBI" id="CHEBI:57288"/>
        <dbReference type="ChEBI" id="CHEBI:57618"/>
        <dbReference type="ChEBI" id="CHEBI:58210"/>
    </reaction>
</comment>
<evidence type="ECO:0000256" key="3">
    <source>
        <dbReference type="ARBA" id="ARBA00022485"/>
    </source>
</evidence>
<dbReference type="InterPro" id="IPR017900">
    <property type="entry name" value="4Fe4S_Fe_S_CS"/>
</dbReference>
<keyword evidence="9" id="KW-0535">Nitrogen fixation</keyword>
<feature type="domain" description="4Fe-4S ferredoxin-type" evidence="13">
    <location>
        <begin position="685"/>
        <end position="714"/>
    </location>
</feature>
<dbReference type="SUPFAM" id="SSF54862">
    <property type="entry name" value="4Fe-4S ferredoxins"/>
    <property type="match status" value="1"/>
</dbReference>
<dbReference type="PANTHER" id="PTHR32154:SF0">
    <property type="entry name" value="PYRUVATE-FLAVODOXIN OXIDOREDUCTASE-RELATED"/>
    <property type="match status" value="1"/>
</dbReference>
<dbReference type="SUPFAM" id="SSF52922">
    <property type="entry name" value="TK C-terminal domain-like"/>
    <property type="match status" value="1"/>
</dbReference>
<keyword evidence="15" id="KW-1185">Reference proteome</keyword>
<dbReference type="InterPro" id="IPR002880">
    <property type="entry name" value="Pyrv_Fd/Flavodoxin_OxRdtase_N"/>
</dbReference>
<dbReference type="SUPFAM" id="SSF52518">
    <property type="entry name" value="Thiamin diphosphate-binding fold (THDP-binding)"/>
    <property type="match status" value="2"/>
</dbReference>
<keyword evidence="14" id="KW-0670">Pyruvate</keyword>
<evidence type="ECO:0000256" key="4">
    <source>
        <dbReference type="ARBA" id="ARBA00022723"/>
    </source>
</evidence>
<dbReference type="Gene3D" id="3.40.920.10">
    <property type="entry name" value="Pyruvate-ferredoxin oxidoreductase, PFOR, domain III"/>
    <property type="match status" value="1"/>
</dbReference>
<feature type="coiled-coil region" evidence="12">
    <location>
        <begin position="925"/>
        <end position="952"/>
    </location>
</feature>
<dbReference type="InterPro" id="IPR050722">
    <property type="entry name" value="Pyruvate:ferred/Flavod_OxRd"/>
</dbReference>
<dbReference type="PANTHER" id="PTHR32154">
    <property type="entry name" value="PYRUVATE-FLAVODOXIN OXIDOREDUCTASE-RELATED"/>
    <property type="match status" value="1"/>
</dbReference>
<evidence type="ECO:0000259" key="13">
    <source>
        <dbReference type="PROSITE" id="PS51379"/>
    </source>
</evidence>
<dbReference type="EMBL" id="JBHZOL010000088">
    <property type="protein sequence ID" value="MFE4107582.1"/>
    <property type="molecule type" value="Genomic_DNA"/>
</dbReference>
<name>A0ABW6IH89_9CYAN</name>
<dbReference type="InterPro" id="IPR017896">
    <property type="entry name" value="4Fe4S_Fe-S-bd"/>
</dbReference>
<dbReference type="Gene3D" id="3.40.50.970">
    <property type="match status" value="2"/>
</dbReference>
<evidence type="ECO:0000256" key="1">
    <source>
        <dbReference type="ARBA" id="ARBA00009032"/>
    </source>
</evidence>
<dbReference type="PIRSF" id="PIRSF000159">
    <property type="entry name" value="NifJ"/>
    <property type="match status" value="1"/>
</dbReference>
<evidence type="ECO:0000256" key="5">
    <source>
        <dbReference type="ARBA" id="ARBA00022982"/>
    </source>
</evidence>
<sequence>MPQKTFATLDGNEAVARIAYKLNEVIAIYPITPASPMGEWADAWMSEGRPNLWGTVPAVVEMQAEGGAAGAVHGALQTGSLTTTFTASQGLLLMLPNFYKIAGELTACVIHVAARSLAAQALSIFGDHSDVMAARATGFALLCSASVQEAHDFALIAQAATLQTRVPFLHFFDGFRTSHEIQKIELLDDTVLQAMIDDTWILAHRDRALTPDRPVIRGTAQNPDAYFQARETVNPFYATCPDQVQAAMDRFAALTGRQYHLFDYHGAADAERVIVLMGSGSEAVQETVDALSAQAEKVGVVKVRLYRPFDMQRLVAALPPTVKAIAVLDRTKEPGAAGEPLYLDVVNGLYEAWAEAQESPLPKIVGGRYGLSSKEFNPAMIKGVFDQLAEVKPKNHFTVGIEDDVSYTSIPYAADFSIEPNTVIRALFYGLGSDGTVGANKNSIKIIGEETDNYAQGYFVYDSKKSGAVTVSHLRFGPTPIRATYLINQANFVGCHQWTFLEKLDVLKAAAAGATFLLNSPYGPDEVWQHLPIEIQETIVRQGLKFYVIDASRVARESGMGGRINTVMQTCFFALAGVLPRDTAIAQIKQAISKTYGKKGQQIVQMNLQAVDNTLEHLYEVKVGEVNSPWHRLSPVSPQAPDFVRQVEAKMLVQAGDDLPVSAFPCDGTYPSGTAQWEKRNVAQFIPVWDPQVCVQCGKCVMVCPHAVIRAKIYDPGYLDQAPASFKATAPRDKDFAGEKFTLQVAPEDCTGCGICVDICPAKNKAQPARKAINMEPQIPLREPERLNWEFFQTLPLPDRTQLKLNQIRQQQLQQPLFEFSGACAGCGETPYLKLVTQLFGDRLVVANATGCSSIYGGNLPTTPWSQDAAGRGPAWSNSLFEDNAEFGLGFRVSIDQQTQIATELLCQFRQAIGETLVNELLNTEQKTEADIWQQRERVAELKRRLETLLADAGASSALHHLKSLADYLVKKSVWIIGGDGWAYDIGYGGLDHVLASGRNVNVLVMDTEVYSNTGGQSSKATPRGAVAKFAAGGKPAPKKDLGLMAMTYGNIYIASVAMGAKDEHTLRAFLEAEAYNGPSLIIAYSHCIAHGINMQTAMTHQKALVDSGRWLLYRYNPELAQAGENPLQLDMRSPKHPIRDSMYQENRFKLLTKTRPAAAKQLLTEAQQDVSTRWQMYEYLAARQVQPPQP</sequence>
<dbReference type="PROSITE" id="PS00198">
    <property type="entry name" value="4FE4S_FER_1"/>
    <property type="match status" value="1"/>
</dbReference>
<dbReference type="NCBIfam" id="TIGR02176">
    <property type="entry name" value="pyruv_ox_red"/>
    <property type="match status" value="1"/>
</dbReference>
<evidence type="ECO:0000313" key="15">
    <source>
        <dbReference type="Proteomes" id="UP001600165"/>
    </source>
</evidence>
<dbReference type="Pfam" id="PF17147">
    <property type="entry name" value="PFOR_II"/>
    <property type="match status" value="1"/>
</dbReference>
<proteinExistence type="inferred from homology"/>
<keyword evidence="7" id="KW-0408">Iron</keyword>
<keyword evidence="8" id="KW-0411">Iron-sulfur</keyword>
<accession>A0ABW6IH89</accession>
<dbReference type="InterPro" id="IPR029061">
    <property type="entry name" value="THDP-binding"/>
</dbReference>
<gene>
    <name evidence="14" type="primary">nifJ</name>
    <name evidence="14" type="ORF">ACFVKH_14915</name>
</gene>
<dbReference type="Gene3D" id="4.10.780.10">
    <property type="entry name" value="Pyruvate-flavodoxin oxidoreductase, EKR domain"/>
    <property type="match status" value="1"/>
</dbReference>
<evidence type="ECO:0000256" key="8">
    <source>
        <dbReference type="ARBA" id="ARBA00023014"/>
    </source>
</evidence>
<feature type="domain" description="4Fe-4S ferredoxin-type" evidence="13">
    <location>
        <begin position="741"/>
        <end position="771"/>
    </location>
</feature>
<comment type="caution">
    <text evidence="14">The sequence shown here is derived from an EMBL/GenBank/DDBJ whole genome shotgun (WGS) entry which is preliminary data.</text>
</comment>
<dbReference type="SMART" id="SM00890">
    <property type="entry name" value="EKR"/>
    <property type="match status" value="1"/>
</dbReference>
<dbReference type="InterPro" id="IPR009014">
    <property type="entry name" value="Transketo_C/PFOR_II"/>
</dbReference>
<dbReference type="PROSITE" id="PS51379">
    <property type="entry name" value="4FE4S_FER_2"/>
    <property type="match status" value="2"/>
</dbReference>
<dbReference type="InterPro" id="IPR037112">
    <property type="entry name" value="Pyrv-flavodox_OxR_EKR_sf"/>
</dbReference>
<dbReference type="RefSeq" id="WP_377966436.1">
    <property type="nucleotide sequence ID" value="NZ_JBHZOL010000088.1"/>
</dbReference>
<dbReference type="Gene3D" id="3.30.70.20">
    <property type="match status" value="1"/>
</dbReference>
<dbReference type="InterPro" id="IPR019456">
    <property type="entry name" value="Pyrv-flavodox_OxRtase_EKR"/>
</dbReference>
<dbReference type="Pfam" id="PF02775">
    <property type="entry name" value="TPP_enzyme_C"/>
    <property type="match status" value="1"/>
</dbReference>
<comment type="function">
    <text evidence="11">Oxidoreductase required for the transfer of electrons from pyruvate to flavodoxin.</text>
</comment>
<dbReference type="SUPFAM" id="SSF53323">
    <property type="entry name" value="Pyruvate-ferredoxin oxidoreductase, PFOR, domain III"/>
    <property type="match status" value="1"/>
</dbReference>
<dbReference type="Pfam" id="PF10371">
    <property type="entry name" value="EKR"/>
    <property type="match status" value="1"/>
</dbReference>
<dbReference type="CDD" id="cd03377">
    <property type="entry name" value="TPP_PFOR_PNO"/>
    <property type="match status" value="1"/>
</dbReference>
<evidence type="ECO:0000256" key="6">
    <source>
        <dbReference type="ARBA" id="ARBA00023002"/>
    </source>
</evidence>
<organism evidence="14 15">
    <name type="scientific">Almyronema epifaneia S1</name>
    <dbReference type="NCBI Taxonomy" id="2991925"/>
    <lineage>
        <taxon>Bacteria</taxon>
        <taxon>Bacillati</taxon>
        <taxon>Cyanobacteriota</taxon>
        <taxon>Cyanophyceae</taxon>
        <taxon>Nodosilineales</taxon>
        <taxon>Nodosilineaceae</taxon>
        <taxon>Almyronema</taxon>
        <taxon>Almyronema epifaneia</taxon>
    </lineage>
</organism>
<dbReference type="Gene3D" id="3.40.50.920">
    <property type="match status" value="1"/>
</dbReference>
<comment type="similarity">
    <text evidence="1 11">Belongs to the pyruvate:ferredoxin/flavodoxin oxidoreductase family.</text>
</comment>
<dbReference type="InterPro" id="IPR002869">
    <property type="entry name" value="Pyrv_flavodox_OxRed_cen"/>
</dbReference>
<dbReference type="Pfam" id="PF01855">
    <property type="entry name" value="POR_N"/>
    <property type="match status" value="1"/>
</dbReference>
<dbReference type="Proteomes" id="UP001600165">
    <property type="component" value="Unassembled WGS sequence"/>
</dbReference>
<evidence type="ECO:0000256" key="11">
    <source>
        <dbReference type="PIRNR" id="PIRNR000159"/>
    </source>
</evidence>
<dbReference type="Pfam" id="PF12838">
    <property type="entry name" value="Fer4_7"/>
    <property type="match status" value="1"/>
</dbReference>
<dbReference type="EC" id="1.2.7.-" evidence="11"/>
<evidence type="ECO:0000256" key="2">
    <source>
        <dbReference type="ARBA" id="ARBA00022448"/>
    </source>
</evidence>
<keyword evidence="3" id="KW-0004">4Fe-4S</keyword>
<dbReference type="InterPro" id="IPR011895">
    <property type="entry name" value="Pyrv_flavodox_OxRed"/>
</dbReference>
<keyword evidence="5 11" id="KW-0249">Electron transport</keyword>
<dbReference type="InterPro" id="IPR033412">
    <property type="entry name" value="PFOR_II"/>
</dbReference>